<proteinExistence type="predicted"/>
<dbReference type="PANTHER" id="PTHR30349">
    <property type="entry name" value="PHAGE INTEGRASE-RELATED"/>
    <property type="match status" value="1"/>
</dbReference>
<dbReference type="Gene3D" id="1.10.443.10">
    <property type="entry name" value="Intergrase catalytic core"/>
    <property type="match status" value="1"/>
</dbReference>
<protein>
    <recommendedName>
        <fullName evidence="3">Tyr recombinase domain-containing protein</fullName>
    </recommendedName>
</protein>
<keyword evidence="2" id="KW-0233">DNA recombination</keyword>
<gene>
    <name evidence="4" type="ORF">METZ01_LOCUS196888</name>
</gene>
<evidence type="ECO:0000313" key="4">
    <source>
        <dbReference type="EMBL" id="SVB44034.1"/>
    </source>
</evidence>
<evidence type="ECO:0000256" key="2">
    <source>
        <dbReference type="ARBA" id="ARBA00023172"/>
    </source>
</evidence>
<dbReference type="PANTHER" id="PTHR30349:SF88">
    <property type="entry name" value="BLL1584 PROTEIN"/>
    <property type="match status" value="1"/>
</dbReference>
<evidence type="ECO:0000259" key="3">
    <source>
        <dbReference type="PROSITE" id="PS51898"/>
    </source>
</evidence>
<keyword evidence="1" id="KW-0238">DNA-binding</keyword>
<dbReference type="EMBL" id="UINC01041999">
    <property type="protein sequence ID" value="SVB44034.1"/>
    <property type="molecule type" value="Genomic_DNA"/>
</dbReference>
<dbReference type="GO" id="GO:0006310">
    <property type="term" value="P:DNA recombination"/>
    <property type="evidence" value="ECO:0007669"/>
    <property type="project" value="UniProtKB-KW"/>
</dbReference>
<name>A0A382E1L1_9ZZZZ</name>
<dbReference type="GO" id="GO:0003677">
    <property type="term" value="F:DNA binding"/>
    <property type="evidence" value="ECO:0007669"/>
    <property type="project" value="UniProtKB-KW"/>
</dbReference>
<sequence length="321" mass="36732">DHFAVEGRGRQFLKKMTLGNAIGSLGPSLRFKDQSKQPEPSGFLGAKVLAEMSKSGRYTLACTLLNFRDYIGADRQCATIAPDEIQQWVTVGGVKRKKWKTVTKNYYLKNLSNFFNWLIRKKVVAENPVLCLDRINVDHAEPEILSVDECETVLNLCREKYPEVLPLLVLNLFCGIRPSEVRRLGMANFDFDLNEVELKGKQTKTRRRRFVTMSDNCIAWLSVRKWRLPIADSVHKWEAFLRDAKVELGISGRWPHDCLRHSYCSYGLAHTQNAAKIALEAGHTEQILFTHYRKLVKKPEAEKFWAIYPEGVGTQFQVVAA</sequence>
<organism evidence="4">
    <name type="scientific">marine metagenome</name>
    <dbReference type="NCBI Taxonomy" id="408172"/>
    <lineage>
        <taxon>unclassified sequences</taxon>
        <taxon>metagenomes</taxon>
        <taxon>ecological metagenomes</taxon>
    </lineage>
</organism>
<dbReference type="PROSITE" id="PS51898">
    <property type="entry name" value="TYR_RECOMBINASE"/>
    <property type="match status" value="1"/>
</dbReference>
<reference evidence="4" key="1">
    <citation type="submission" date="2018-05" db="EMBL/GenBank/DDBJ databases">
        <authorList>
            <person name="Lanie J.A."/>
            <person name="Ng W.-L."/>
            <person name="Kazmierczak K.M."/>
            <person name="Andrzejewski T.M."/>
            <person name="Davidsen T.M."/>
            <person name="Wayne K.J."/>
            <person name="Tettelin H."/>
            <person name="Glass J.I."/>
            <person name="Rusch D."/>
            <person name="Podicherti R."/>
            <person name="Tsui H.-C.T."/>
            <person name="Winkler M.E."/>
        </authorList>
    </citation>
    <scope>NUCLEOTIDE SEQUENCE</scope>
</reference>
<evidence type="ECO:0000256" key="1">
    <source>
        <dbReference type="ARBA" id="ARBA00023125"/>
    </source>
</evidence>
<dbReference type="InterPro" id="IPR050090">
    <property type="entry name" value="Tyrosine_recombinase_XerCD"/>
</dbReference>
<dbReference type="InterPro" id="IPR010998">
    <property type="entry name" value="Integrase_recombinase_N"/>
</dbReference>
<dbReference type="SUPFAM" id="SSF56349">
    <property type="entry name" value="DNA breaking-rejoining enzymes"/>
    <property type="match status" value="1"/>
</dbReference>
<dbReference type="AlphaFoldDB" id="A0A382E1L1"/>
<accession>A0A382E1L1</accession>
<dbReference type="InterPro" id="IPR011010">
    <property type="entry name" value="DNA_brk_join_enz"/>
</dbReference>
<dbReference type="Gene3D" id="1.10.150.130">
    <property type="match status" value="1"/>
</dbReference>
<feature type="non-terminal residue" evidence="4">
    <location>
        <position position="1"/>
    </location>
</feature>
<dbReference type="GO" id="GO:0015074">
    <property type="term" value="P:DNA integration"/>
    <property type="evidence" value="ECO:0007669"/>
    <property type="project" value="InterPro"/>
</dbReference>
<dbReference type="InterPro" id="IPR002104">
    <property type="entry name" value="Integrase_catalytic"/>
</dbReference>
<dbReference type="InterPro" id="IPR013762">
    <property type="entry name" value="Integrase-like_cat_sf"/>
</dbReference>
<feature type="domain" description="Tyr recombinase" evidence="3">
    <location>
        <begin position="140"/>
        <end position="305"/>
    </location>
</feature>